<gene>
    <name evidence="1" type="ORF">TCMB3V08_LOCUS10493</name>
</gene>
<sequence length="126" mass="13345">MCGASQKPLPVPSLPCARTVFNVRCLTETFSCAIPALCQGCVQCAKPLPVLSLPSVRTVFNVRYLTETSSCAILALCKDCVQCAVPHRNLFLCYPCPVPGPCSMCGTSQKPLPVLSRPSACPASNV</sequence>
<evidence type="ECO:0000313" key="1">
    <source>
        <dbReference type="EMBL" id="CAD7577952.1"/>
    </source>
</evidence>
<reference evidence="1" key="1">
    <citation type="submission" date="2020-11" db="EMBL/GenBank/DDBJ databases">
        <authorList>
            <person name="Tran Van P."/>
        </authorList>
    </citation>
    <scope>NUCLEOTIDE SEQUENCE</scope>
</reference>
<organism evidence="1">
    <name type="scientific">Timema californicum</name>
    <name type="common">California timema</name>
    <name type="synonym">Walking stick</name>
    <dbReference type="NCBI Taxonomy" id="61474"/>
    <lineage>
        <taxon>Eukaryota</taxon>
        <taxon>Metazoa</taxon>
        <taxon>Ecdysozoa</taxon>
        <taxon>Arthropoda</taxon>
        <taxon>Hexapoda</taxon>
        <taxon>Insecta</taxon>
        <taxon>Pterygota</taxon>
        <taxon>Neoptera</taxon>
        <taxon>Polyneoptera</taxon>
        <taxon>Phasmatodea</taxon>
        <taxon>Timematodea</taxon>
        <taxon>Timematoidea</taxon>
        <taxon>Timematidae</taxon>
        <taxon>Timema</taxon>
    </lineage>
</organism>
<dbReference type="EMBL" id="OE186519">
    <property type="protein sequence ID" value="CAD7577952.1"/>
    <property type="molecule type" value="Genomic_DNA"/>
</dbReference>
<dbReference type="AlphaFoldDB" id="A0A7R9JG52"/>
<accession>A0A7R9JG52</accession>
<protein>
    <submittedName>
        <fullName evidence="1">(California timema) hypothetical protein</fullName>
    </submittedName>
</protein>
<proteinExistence type="predicted"/>
<name>A0A7R9JG52_TIMCA</name>